<dbReference type="AlphaFoldDB" id="A0A9Q0S5C7"/>
<dbReference type="Gene3D" id="3.30.160.60">
    <property type="entry name" value="Classic Zinc Finger"/>
    <property type="match status" value="1"/>
</dbReference>
<feature type="compositionally biased region" description="Polar residues" evidence="6">
    <location>
        <begin position="107"/>
        <end position="117"/>
    </location>
</feature>
<dbReference type="InterPro" id="IPR050688">
    <property type="entry name" value="Zinc_finger/UBP_domain"/>
</dbReference>
<evidence type="ECO:0000313" key="9">
    <source>
        <dbReference type="Proteomes" id="UP001151699"/>
    </source>
</evidence>
<keyword evidence="4" id="KW-0862">Zinc</keyword>
<name>A0A9Q0S5C7_9DIPT</name>
<evidence type="ECO:0000313" key="8">
    <source>
        <dbReference type="EMBL" id="KAJ6646042.1"/>
    </source>
</evidence>
<dbReference type="PANTHER" id="PTHR24403">
    <property type="entry name" value="ZINC FINGER PROTEIN"/>
    <property type="match status" value="1"/>
</dbReference>
<dbReference type="Proteomes" id="UP001151699">
    <property type="component" value="Chromosome A"/>
</dbReference>
<comment type="caution">
    <text evidence="8">The sequence shown here is derived from an EMBL/GenBank/DDBJ whole genome shotgun (WGS) entry which is preliminary data.</text>
</comment>
<protein>
    <submittedName>
        <fullName evidence="8">PR domain zinc finger protein 10</fullName>
    </submittedName>
</protein>
<feature type="domain" description="C2H2-type" evidence="7">
    <location>
        <begin position="76"/>
        <end position="104"/>
    </location>
</feature>
<dbReference type="EMBL" id="WJQU01000001">
    <property type="protein sequence ID" value="KAJ6646042.1"/>
    <property type="molecule type" value="Genomic_DNA"/>
</dbReference>
<proteinExistence type="predicted"/>
<sequence length="265" mass="30480">MQIKSDQEQSQNSKSDAVVKIAPPDYDRFIYKCHHCLLGFKRRGMLINHMAKRHPKISIDTVPELNLPILKPQRFFYCVYCEKVYKSSSKRKNHILKYHPGEDLPQSARSKMSSEGENENLSYSEVVGSVTLSPQRCLWCHKQYATRTRLLLHQRKSHGENLNNIGMGVRMEESDERKQNFIAYEPEPENKLLKLSSAALEASLKDDFHFLDDNNSALSKIDVNFKVVGEFVDSSSGSNVDVQRLPQLFEGIDCLNMKPRDNEET</sequence>
<dbReference type="GO" id="GO:0045944">
    <property type="term" value="P:positive regulation of transcription by RNA polymerase II"/>
    <property type="evidence" value="ECO:0007669"/>
    <property type="project" value="TreeGrafter"/>
</dbReference>
<keyword evidence="3 5" id="KW-0863">Zinc-finger</keyword>
<gene>
    <name evidence="8" type="primary">prdm10_0</name>
    <name evidence="8" type="ORF">Bhyg_01251</name>
</gene>
<organism evidence="8 9">
    <name type="scientific">Pseudolycoriella hygida</name>
    <dbReference type="NCBI Taxonomy" id="35572"/>
    <lineage>
        <taxon>Eukaryota</taxon>
        <taxon>Metazoa</taxon>
        <taxon>Ecdysozoa</taxon>
        <taxon>Arthropoda</taxon>
        <taxon>Hexapoda</taxon>
        <taxon>Insecta</taxon>
        <taxon>Pterygota</taxon>
        <taxon>Neoptera</taxon>
        <taxon>Endopterygota</taxon>
        <taxon>Diptera</taxon>
        <taxon>Nematocera</taxon>
        <taxon>Sciaroidea</taxon>
        <taxon>Sciaridae</taxon>
        <taxon>Pseudolycoriella</taxon>
    </lineage>
</organism>
<dbReference type="PROSITE" id="PS50157">
    <property type="entry name" value="ZINC_FINGER_C2H2_2"/>
    <property type="match status" value="1"/>
</dbReference>
<evidence type="ECO:0000256" key="1">
    <source>
        <dbReference type="ARBA" id="ARBA00022723"/>
    </source>
</evidence>
<dbReference type="PROSITE" id="PS00028">
    <property type="entry name" value="ZINC_FINGER_C2H2_1"/>
    <property type="match status" value="3"/>
</dbReference>
<evidence type="ECO:0000256" key="5">
    <source>
        <dbReference type="PROSITE-ProRule" id="PRU00042"/>
    </source>
</evidence>
<dbReference type="PANTHER" id="PTHR24403:SF48">
    <property type="entry name" value="PR DOMAIN ZINC FINGER PROTEIN 10"/>
    <property type="match status" value="1"/>
</dbReference>
<keyword evidence="9" id="KW-1185">Reference proteome</keyword>
<dbReference type="GO" id="GO:0008270">
    <property type="term" value="F:zinc ion binding"/>
    <property type="evidence" value="ECO:0007669"/>
    <property type="project" value="UniProtKB-KW"/>
</dbReference>
<evidence type="ECO:0000256" key="2">
    <source>
        <dbReference type="ARBA" id="ARBA00022737"/>
    </source>
</evidence>
<reference evidence="8" key="1">
    <citation type="submission" date="2022-07" db="EMBL/GenBank/DDBJ databases">
        <authorList>
            <person name="Trinca V."/>
            <person name="Uliana J.V.C."/>
            <person name="Torres T.T."/>
            <person name="Ward R.J."/>
            <person name="Monesi N."/>
        </authorList>
    </citation>
    <scope>NUCLEOTIDE SEQUENCE</scope>
    <source>
        <strain evidence="8">HSMRA1968</strain>
        <tissue evidence="8">Whole embryos</tissue>
    </source>
</reference>
<evidence type="ECO:0000256" key="6">
    <source>
        <dbReference type="SAM" id="MobiDB-lite"/>
    </source>
</evidence>
<dbReference type="GO" id="GO:0005634">
    <property type="term" value="C:nucleus"/>
    <property type="evidence" value="ECO:0007669"/>
    <property type="project" value="TreeGrafter"/>
</dbReference>
<keyword evidence="1" id="KW-0479">Metal-binding</keyword>
<dbReference type="SMART" id="SM00355">
    <property type="entry name" value="ZnF_C2H2"/>
    <property type="match status" value="3"/>
</dbReference>
<evidence type="ECO:0000259" key="7">
    <source>
        <dbReference type="PROSITE" id="PS50157"/>
    </source>
</evidence>
<evidence type="ECO:0000256" key="4">
    <source>
        <dbReference type="ARBA" id="ARBA00022833"/>
    </source>
</evidence>
<evidence type="ECO:0000256" key="3">
    <source>
        <dbReference type="ARBA" id="ARBA00022771"/>
    </source>
</evidence>
<keyword evidence="2" id="KW-0677">Repeat</keyword>
<feature type="region of interest" description="Disordered" evidence="6">
    <location>
        <begin position="96"/>
        <end position="117"/>
    </location>
</feature>
<dbReference type="Pfam" id="PF00096">
    <property type="entry name" value="zf-C2H2"/>
    <property type="match status" value="1"/>
</dbReference>
<accession>A0A9Q0S5C7</accession>
<dbReference type="InterPro" id="IPR013087">
    <property type="entry name" value="Znf_C2H2_type"/>
</dbReference>
<dbReference type="OrthoDB" id="3535323at2759"/>